<dbReference type="EMBL" id="BK059101">
    <property type="protein sequence ID" value="DAE29908.1"/>
    <property type="molecule type" value="Genomic_DNA"/>
</dbReference>
<reference evidence="7" key="1">
    <citation type="journal article" date="2021" name="Proc. Natl. Acad. Sci. U.S.A.">
        <title>A Catalog of Tens of Thousands of Viruses from Human Metagenomes Reveals Hidden Associations with Chronic Diseases.</title>
        <authorList>
            <person name="Tisza M.J."/>
            <person name="Buck C.B."/>
        </authorList>
    </citation>
    <scope>NUCLEOTIDE SEQUENCE</scope>
    <source>
        <strain evidence="7">CtE0n6</strain>
    </source>
</reference>
<dbReference type="GO" id="GO:0003700">
    <property type="term" value="F:DNA-binding transcription factor activity"/>
    <property type="evidence" value="ECO:0007669"/>
    <property type="project" value="InterPro"/>
</dbReference>
<dbReference type="PANTHER" id="PTHR30204">
    <property type="entry name" value="REDOX-CYCLING DRUG-SENSING TRANSCRIPTIONAL ACTIVATOR SOXR"/>
    <property type="match status" value="1"/>
</dbReference>
<feature type="domain" description="HTH merR-type" evidence="6">
    <location>
        <begin position="29"/>
        <end position="98"/>
    </location>
</feature>
<evidence type="ECO:0000256" key="1">
    <source>
        <dbReference type="ARBA" id="ARBA00022491"/>
    </source>
</evidence>
<keyword evidence="3" id="KW-0238">DNA-binding</keyword>
<dbReference type="SMART" id="SM00422">
    <property type="entry name" value="HTH_MERR"/>
    <property type="match status" value="1"/>
</dbReference>
<keyword evidence="2" id="KW-0805">Transcription regulation</keyword>
<accession>A0A8S5RFZ3</accession>
<keyword evidence="1" id="KW-0678">Repressor</keyword>
<evidence type="ECO:0000256" key="2">
    <source>
        <dbReference type="ARBA" id="ARBA00023015"/>
    </source>
</evidence>
<keyword evidence="4" id="KW-0804">Transcription</keyword>
<dbReference type="CDD" id="cd00592">
    <property type="entry name" value="HTH_MerR-like"/>
    <property type="match status" value="1"/>
</dbReference>
<protein>
    <recommendedName>
        <fullName evidence="6">HTH merR-type domain-containing protein</fullName>
    </recommendedName>
</protein>
<sequence length="232" mass="27366">MDKFHDVEFEEVDNKTKDKQISGTNHLYYNTSQVAQMLGIQDSKVRYYSKVFDDILKIEVINKQRKYKQEDIDKLRYMLELQAEGMSLKQIEQYCSEVSFEDDGKVQIKESNPLSIKALAQKLMDHQQEQIAAMEERIVTRLENYILNQENNNKEFIEKLKDEVSITVDEVISEKLEEVKGEYNETTKSLNDIKEQLQEIKQMSCVTKEEIEKTSYKEGFGRKLHKLLFGNR</sequence>
<dbReference type="InterPro" id="IPR000551">
    <property type="entry name" value="MerR-type_HTH_dom"/>
</dbReference>
<dbReference type="InterPro" id="IPR009061">
    <property type="entry name" value="DNA-bd_dom_put_sf"/>
</dbReference>
<evidence type="ECO:0000256" key="3">
    <source>
        <dbReference type="ARBA" id="ARBA00023125"/>
    </source>
</evidence>
<evidence type="ECO:0000256" key="5">
    <source>
        <dbReference type="SAM" id="Coils"/>
    </source>
</evidence>
<dbReference type="Gene3D" id="1.10.1660.10">
    <property type="match status" value="1"/>
</dbReference>
<dbReference type="InterPro" id="IPR047057">
    <property type="entry name" value="MerR_fam"/>
</dbReference>
<feature type="coiled-coil region" evidence="5">
    <location>
        <begin position="176"/>
        <end position="203"/>
    </location>
</feature>
<dbReference type="SUPFAM" id="SSF46955">
    <property type="entry name" value="Putative DNA-binding domain"/>
    <property type="match status" value="1"/>
</dbReference>
<dbReference type="GO" id="GO:0003677">
    <property type="term" value="F:DNA binding"/>
    <property type="evidence" value="ECO:0007669"/>
    <property type="project" value="UniProtKB-KW"/>
</dbReference>
<dbReference type="Pfam" id="PF13411">
    <property type="entry name" value="MerR_1"/>
    <property type="match status" value="1"/>
</dbReference>
<proteinExistence type="predicted"/>
<organism evidence="7">
    <name type="scientific">virus sp. ctE0n6</name>
    <dbReference type="NCBI Taxonomy" id="2827985"/>
    <lineage>
        <taxon>Viruses</taxon>
    </lineage>
</organism>
<evidence type="ECO:0000313" key="7">
    <source>
        <dbReference type="EMBL" id="DAE29908.1"/>
    </source>
</evidence>
<evidence type="ECO:0000256" key="4">
    <source>
        <dbReference type="ARBA" id="ARBA00023163"/>
    </source>
</evidence>
<name>A0A8S5RFZ3_9VIRU</name>
<keyword evidence="5" id="KW-0175">Coiled coil</keyword>
<dbReference type="PANTHER" id="PTHR30204:SF69">
    <property type="entry name" value="MERR-FAMILY TRANSCRIPTIONAL REGULATOR"/>
    <property type="match status" value="1"/>
</dbReference>
<evidence type="ECO:0000259" key="6">
    <source>
        <dbReference type="SMART" id="SM00422"/>
    </source>
</evidence>